<comment type="similarity">
    <text evidence="1">Belongs to the UPF0065 (bug) family.</text>
</comment>
<evidence type="ECO:0000256" key="1">
    <source>
        <dbReference type="ARBA" id="ARBA00006987"/>
    </source>
</evidence>
<evidence type="ECO:0000313" key="3">
    <source>
        <dbReference type="Proteomes" id="UP001169027"/>
    </source>
</evidence>
<dbReference type="CDD" id="cd13578">
    <property type="entry name" value="PBP2_Bug27"/>
    <property type="match status" value="1"/>
</dbReference>
<accession>A0ABT8S556</accession>
<dbReference type="Gene3D" id="3.40.190.10">
    <property type="entry name" value="Periplasmic binding protein-like II"/>
    <property type="match status" value="1"/>
</dbReference>
<dbReference type="RefSeq" id="WP_301811262.1">
    <property type="nucleotide sequence ID" value="NZ_JAUJZH010000012.1"/>
</dbReference>
<dbReference type="SUPFAM" id="SSF53850">
    <property type="entry name" value="Periplasmic binding protein-like II"/>
    <property type="match status" value="1"/>
</dbReference>
<dbReference type="EMBL" id="JAUKVY010000012">
    <property type="protein sequence ID" value="MDO1534055.1"/>
    <property type="molecule type" value="Genomic_DNA"/>
</dbReference>
<keyword evidence="3" id="KW-1185">Reference proteome</keyword>
<dbReference type="PIRSF" id="PIRSF017082">
    <property type="entry name" value="YflP"/>
    <property type="match status" value="1"/>
</dbReference>
<reference evidence="2" key="1">
    <citation type="submission" date="2023-06" db="EMBL/GenBank/DDBJ databases">
        <authorList>
            <person name="Jiang Y."/>
            <person name="Liu Q."/>
        </authorList>
    </citation>
    <scope>NUCLEOTIDE SEQUENCE</scope>
    <source>
        <strain evidence="2">CGMCC 1.12090</strain>
    </source>
</reference>
<comment type="caution">
    <text evidence="2">The sequence shown here is derived from an EMBL/GenBank/DDBJ whole genome shotgun (WGS) entry which is preliminary data.</text>
</comment>
<dbReference type="Proteomes" id="UP001169027">
    <property type="component" value="Unassembled WGS sequence"/>
</dbReference>
<organism evidence="2 3">
    <name type="scientific">Variovorax ginsengisoli</name>
    <dbReference type="NCBI Taxonomy" id="363844"/>
    <lineage>
        <taxon>Bacteria</taxon>
        <taxon>Pseudomonadati</taxon>
        <taxon>Pseudomonadota</taxon>
        <taxon>Betaproteobacteria</taxon>
        <taxon>Burkholderiales</taxon>
        <taxon>Comamonadaceae</taxon>
        <taxon>Variovorax</taxon>
    </lineage>
</organism>
<gene>
    <name evidence="2" type="ORF">Q2T77_17345</name>
</gene>
<proteinExistence type="inferred from homology"/>
<dbReference type="Gene3D" id="3.40.190.150">
    <property type="entry name" value="Bordetella uptake gene, domain 1"/>
    <property type="match status" value="1"/>
</dbReference>
<name>A0ABT8S556_9BURK</name>
<dbReference type="InterPro" id="IPR042100">
    <property type="entry name" value="Bug_dom1"/>
</dbReference>
<dbReference type="InterPro" id="IPR005064">
    <property type="entry name" value="BUG"/>
</dbReference>
<evidence type="ECO:0000313" key="2">
    <source>
        <dbReference type="EMBL" id="MDO1534055.1"/>
    </source>
</evidence>
<sequence>MRRRQFISAAAGTGATICILAVAPRTAIAQTLPRGPVRIVVGFPPGGGTDVVARVIAQQLATLWGIPVLVDNRAGAAGVIAAEYVAKQPADGSTLLMTNFSNHAVAPNLYPNIGYVVERDFSPIMLVGIVPSLLVCRPEQPDRTVQAIVERCRAAPGSVSFGSAGPGSVQHLALEMFKLRAGIDAMHVPYKGSAPMITDLIGGQIDYSFETMSSAAPHVASGKLLPIAQTRLHRAAAMPKVPTLAESGFAGFDASTWYGLAGPGQMNTTLIERMNGDFNRVLGLPQVAEKLVAVGAADGGGTPAQFTAFIGTEKSKWAKVIREAKVTV</sequence>
<dbReference type="PANTHER" id="PTHR42928">
    <property type="entry name" value="TRICARBOXYLATE-BINDING PROTEIN"/>
    <property type="match status" value="1"/>
</dbReference>
<protein>
    <submittedName>
        <fullName evidence="2">Tripartite tricarboxylate transporter substrate binding protein</fullName>
    </submittedName>
</protein>
<dbReference type="PANTHER" id="PTHR42928:SF5">
    <property type="entry name" value="BLR1237 PROTEIN"/>
    <property type="match status" value="1"/>
</dbReference>
<dbReference type="Pfam" id="PF03401">
    <property type="entry name" value="TctC"/>
    <property type="match status" value="1"/>
</dbReference>